<dbReference type="GO" id="GO:0046677">
    <property type="term" value="P:response to antibiotic"/>
    <property type="evidence" value="ECO:0007669"/>
    <property type="project" value="UniProtKB-KW"/>
</dbReference>
<dbReference type="InterPro" id="IPR029068">
    <property type="entry name" value="Glyas_Bleomycin-R_OHBP_Dase"/>
</dbReference>
<reference evidence="2 3" key="1">
    <citation type="submission" date="2020-08" db="EMBL/GenBank/DDBJ databases">
        <title>Genomic Encyclopedia of Type Strains, Phase IV (KMG-IV): sequencing the most valuable type-strain genomes for metagenomic binning, comparative biology and taxonomic classification.</title>
        <authorList>
            <person name="Goeker M."/>
        </authorList>
    </citation>
    <scope>NUCLEOTIDE SEQUENCE [LARGE SCALE GENOMIC DNA]</scope>
    <source>
        <strain evidence="2 3">DSM 25966</strain>
    </source>
</reference>
<evidence type="ECO:0000313" key="3">
    <source>
        <dbReference type="Proteomes" id="UP000553963"/>
    </source>
</evidence>
<dbReference type="Pfam" id="PF19581">
    <property type="entry name" value="Glyoxalase_7"/>
    <property type="match status" value="1"/>
</dbReference>
<accession>A0A840AN35</accession>
<dbReference type="InterPro" id="IPR000335">
    <property type="entry name" value="Bleomycin-R"/>
</dbReference>
<dbReference type="CDD" id="cd08349">
    <property type="entry name" value="BLMA_like"/>
    <property type="match status" value="1"/>
</dbReference>
<comment type="caution">
    <text evidence="2">The sequence shown here is derived from an EMBL/GenBank/DDBJ whole genome shotgun (WGS) entry which is preliminary data.</text>
</comment>
<dbReference type="EMBL" id="JACIDS010000002">
    <property type="protein sequence ID" value="MBB3930457.1"/>
    <property type="molecule type" value="Genomic_DNA"/>
</dbReference>
<sequence length="179" mass="20107">MMRDFRDAKLMAKELRAALAARGVDLGHGETLELVARQFGELDWNTLSAAIGAAPSDASMMVSEVIPILRIFDVGKAREFYEGFLGFKMNWEHRYSPALPLYAEIGRAGMKLHLSEHHGDASPGSTVFVWMTGLRAFHAELMEKRYGYSRPGLETTEYGALLVEVPDPFGNRIRFNERI</sequence>
<name>A0A840AN35_9HYPH</name>
<proteinExistence type="predicted"/>
<dbReference type="SUPFAM" id="SSF54593">
    <property type="entry name" value="Glyoxalase/Bleomycin resistance protein/Dihydroxybiphenyl dioxygenase"/>
    <property type="match status" value="1"/>
</dbReference>
<dbReference type="AlphaFoldDB" id="A0A840AN35"/>
<protein>
    <submittedName>
        <fullName evidence="2">Putative glyoxalase superfamily protein PhnB</fullName>
    </submittedName>
</protein>
<keyword evidence="1" id="KW-0046">Antibiotic resistance</keyword>
<evidence type="ECO:0000313" key="2">
    <source>
        <dbReference type="EMBL" id="MBB3930457.1"/>
    </source>
</evidence>
<organism evidence="2 3">
    <name type="scientific">Kaistia hirudinis</name>
    <dbReference type="NCBI Taxonomy" id="1293440"/>
    <lineage>
        <taxon>Bacteria</taxon>
        <taxon>Pseudomonadati</taxon>
        <taxon>Pseudomonadota</taxon>
        <taxon>Alphaproteobacteria</taxon>
        <taxon>Hyphomicrobiales</taxon>
        <taxon>Kaistiaceae</taxon>
        <taxon>Kaistia</taxon>
    </lineage>
</organism>
<keyword evidence="3" id="KW-1185">Reference proteome</keyword>
<dbReference type="Proteomes" id="UP000553963">
    <property type="component" value="Unassembled WGS sequence"/>
</dbReference>
<evidence type="ECO:0000256" key="1">
    <source>
        <dbReference type="ARBA" id="ARBA00023251"/>
    </source>
</evidence>
<dbReference type="Gene3D" id="3.10.180.10">
    <property type="entry name" value="2,3-Dihydroxybiphenyl 1,2-Dioxygenase, domain 1"/>
    <property type="match status" value="1"/>
</dbReference>
<gene>
    <name evidence="2" type="ORF">GGR25_001496</name>
</gene>